<name>A0A180FWW8_PUCT1</name>
<feature type="region of interest" description="Disordered" evidence="1">
    <location>
        <begin position="1"/>
        <end position="38"/>
    </location>
</feature>
<evidence type="ECO:0000313" key="5">
    <source>
        <dbReference type="Proteomes" id="UP000005240"/>
    </source>
</evidence>
<evidence type="ECO:0000256" key="1">
    <source>
        <dbReference type="SAM" id="MobiDB-lite"/>
    </source>
</evidence>
<feature type="compositionally biased region" description="Low complexity" evidence="1">
    <location>
        <begin position="1"/>
        <end position="23"/>
    </location>
</feature>
<dbReference type="PANTHER" id="PTHR45023">
    <property type="match status" value="1"/>
</dbReference>
<evidence type="ECO:0000313" key="3">
    <source>
        <dbReference type="EMBL" id="OAV84792.1"/>
    </source>
</evidence>
<evidence type="ECO:0000313" key="4">
    <source>
        <dbReference type="EnsemblFungi" id="PTTG_31056-t43_1-p1"/>
    </source>
</evidence>
<reference evidence="4" key="4">
    <citation type="submission" date="2025-05" db="UniProtKB">
        <authorList>
            <consortium name="EnsemblFungi"/>
        </authorList>
    </citation>
    <scope>IDENTIFICATION</scope>
    <source>
        <strain evidence="4">isolate 1-1 / race 1 (BBBD)</strain>
    </source>
</reference>
<proteinExistence type="predicted"/>
<dbReference type="Pfam" id="PF13873">
    <property type="entry name" value="Myb_DNA-bind_5"/>
    <property type="match status" value="1"/>
</dbReference>
<organism evidence="3">
    <name type="scientific">Puccinia triticina (isolate 1-1 / race 1 (BBBD))</name>
    <name type="common">Brown leaf rust fungus</name>
    <dbReference type="NCBI Taxonomy" id="630390"/>
    <lineage>
        <taxon>Eukaryota</taxon>
        <taxon>Fungi</taxon>
        <taxon>Dikarya</taxon>
        <taxon>Basidiomycota</taxon>
        <taxon>Pucciniomycotina</taxon>
        <taxon>Pucciniomycetes</taxon>
        <taxon>Pucciniales</taxon>
        <taxon>Pucciniaceae</taxon>
        <taxon>Puccinia</taxon>
    </lineage>
</organism>
<dbReference type="AlphaFoldDB" id="A0A180FWW8"/>
<gene>
    <name evidence="3" type="ORF">PTTG_31056</name>
</gene>
<dbReference type="OrthoDB" id="76487at2759"/>
<reference evidence="3" key="1">
    <citation type="submission" date="2009-11" db="EMBL/GenBank/DDBJ databases">
        <authorList>
            <consortium name="The Broad Institute Genome Sequencing Platform"/>
            <person name="Ward D."/>
            <person name="Feldgarden M."/>
            <person name="Earl A."/>
            <person name="Young S.K."/>
            <person name="Zeng Q."/>
            <person name="Koehrsen M."/>
            <person name="Alvarado L."/>
            <person name="Berlin A."/>
            <person name="Bochicchio J."/>
            <person name="Borenstein D."/>
            <person name="Chapman S.B."/>
            <person name="Chen Z."/>
            <person name="Engels R."/>
            <person name="Freedman E."/>
            <person name="Gellesch M."/>
            <person name="Goldberg J."/>
            <person name="Griggs A."/>
            <person name="Gujja S."/>
            <person name="Heilman E."/>
            <person name="Heiman D."/>
            <person name="Hepburn T."/>
            <person name="Howarth C."/>
            <person name="Jen D."/>
            <person name="Larson L."/>
            <person name="Lewis B."/>
            <person name="Mehta T."/>
            <person name="Park D."/>
            <person name="Pearson M."/>
            <person name="Roberts A."/>
            <person name="Saif S."/>
            <person name="Shea T."/>
            <person name="Shenoy N."/>
            <person name="Sisk P."/>
            <person name="Stolte C."/>
            <person name="Sykes S."/>
            <person name="Thomson T."/>
            <person name="Walk T."/>
            <person name="White J."/>
            <person name="Yandava C."/>
            <person name="Izard J."/>
            <person name="Baranova O.V."/>
            <person name="Blanton J.M."/>
            <person name="Tanner A.C."/>
            <person name="Dewhirst F.E."/>
            <person name="Haas B."/>
            <person name="Nusbaum C."/>
            <person name="Birren B."/>
        </authorList>
    </citation>
    <scope>NUCLEOTIDE SEQUENCE [LARGE SCALE GENOMIC DNA]</scope>
    <source>
        <strain evidence="3">1-1 BBBD Race 1</strain>
    </source>
</reference>
<dbReference type="EMBL" id="ADAS02011957">
    <property type="protein sequence ID" value="OAV84792.1"/>
    <property type="molecule type" value="Genomic_DNA"/>
</dbReference>
<dbReference type="InterPro" id="IPR028002">
    <property type="entry name" value="Myb_DNA-bind_5"/>
</dbReference>
<dbReference type="STRING" id="630390.A0A180FWW8"/>
<keyword evidence="5" id="KW-1185">Reference proteome</keyword>
<feature type="non-terminal residue" evidence="3">
    <location>
        <position position="118"/>
    </location>
</feature>
<dbReference type="EnsemblFungi" id="PTTG_31056-t43_1">
    <property type="protein sequence ID" value="PTTG_31056-t43_1-p1"/>
    <property type="gene ID" value="PTTG_31056"/>
</dbReference>
<dbReference type="Proteomes" id="UP000005240">
    <property type="component" value="Unassembled WGS sequence"/>
</dbReference>
<evidence type="ECO:0000259" key="2">
    <source>
        <dbReference type="Pfam" id="PF13873"/>
    </source>
</evidence>
<dbReference type="VEuPathDB" id="FungiDB:PTTG_31056"/>
<accession>A0A180FWW8</accession>
<protein>
    <submittedName>
        <fullName evidence="4">Myb_DNA-bind_5 domain-containing protein</fullName>
    </submittedName>
</protein>
<sequence>MPAANSAPAPAPTSESPPASTNPTKRRGPNFTPEEDEQLAKSWVHISEDAIKSNNQKIDKFWERVFNDFTKFSPGPVRDAAALQTRWKNLQQACLKFSALYDRIEKHPPSGSSPEDWM</sequence>
<dbReference type="PANTHER" id="PTHR45023:SF4">
    <property type="entry name" value="GLYCINE-RICH PROTEIN-RELATED"/>
    <property type="match status" value="1"/>
</dbReference>
<feature type="domain" description="Myb/SANT-like DNA-binding" evidence="2">
    <location>
        <begin position="27"/>
        <end position="92"/>
    </location>
</feature>
<reference evidence="3" key="2">
    <citation type="submission" date="2016-05" db="EMBL/GenBank/DDBJ databases">
        <title>Comparative analysis highlights variable genome content of wheat rusts and divergence of the mating loci.</title>
        <authorList>
            <person name="Cuomo C.A."/>
            <person name="Bakkeren G."/>
            <person name="Szabo L."/>
            <person name="Khalil H."/>
            <person name="Joly D."/>
            <person name="Goldberg J."/>
            <person name="Young S."/>
            <person name="Zeng Q."/>
            <person name="Fellers J."/>
        </authorList>
    </citation>
    <scope>NUCLEOTIDE SEQUENCE [LARGE SCALE GENOMIC DNA]</scope>
    <source>
        <strain evidence="3">1-1 BBBD Race 1</strain>
    </source>
</reference>
<reference evidence="4 5" key="3">
    <citation type="journal article" date="2017" name="G3 (Bethesda)">
        <title>Comparative analysis highlights variable genome content of wheat rusts and divergence of the mating loci.</title>
        <authorList>
            <person name="Cuomo C.A."/>
            <person name="Bakkeren G."/>
            <person name="Khalil H.B."/>
            <person name="Panwar V."/>
            <person name="Joly D."/>
            <person name="Linning R."/>
            <person name="Sakthikumar S."/>
            <person name="Song X."/>
            <person name="Adiconis X."/>
            <person name="Fan L."/>
            <person name="Goldberg J.M."/>
            <person name="Levin J.Z."/>
            <person name="Young S."/>
            <person name="Zeng Q."/>
            <person name="Anikster Y."/>
            <person name="Bruce M."/>
            <person name="Wang M."/>
            <person name="Yin C."/>
            <person name="McCallum B."/>
            <person name="Szabo L.J."/>
            <person name="Hulbert S."/>
            <person name="Chen X."/>
            <person name="Fellers J.P."/>
        </authorList>
    </citation>
    <scope>NUCLEOTIDE SEQUENCE</scope>
    <source>
        <strain evidence="5">Isolate 1-1 / race 1 (BBBD)</strain>
        <strain evidence="4">isolate 1-1 / race 1 (BBBD)</strain>
    </source>
</reference>